<sequence length="217" mass="24056">MTLRLVQLRRRSLSSPAHHRIHRPPPTDADANLFNSTVPTANLRTSLSSLPVWGWRCRAKLAVRGSSTEPLIGLYEEGTHNVVDIPQCQADHPNIKAAVELLRRGVEPFIEDEGAGDLHVQIIFGDKWKHLLGERDFWEHVGGIDVSLAPSSFGQANTLRLMPCFVILQAFDALLRKLQKYVPYESAVADLYAGAGVIGLSLATTRKCRQCLDDSKP</sequence>
<dbReference type="PANTHER" id="PTHR47548">
    <property type="entry name" value="BNAA06G32370D PROTEIN"/>
    <property type="match status" value="1"/>
</dbReference>
<keyword evidence="1" id="KW-0489">Methyltransferase</keyword>
<dbReference type="GO" id="GO:0008168">
    <property type="term" value="F:methyltransferase activity"/>
    <property type="evidence" value="ECO:0007669"/>
    <property type="project" value="UniProtKB-KW"/>
</dbReference>
<gene>
    <name evidence="1" type="ORF">glysoja_043425</name>
</gene>
<reference evidence="1" key="1">
    <citation type="submission" date="2014-07" db="EMBL/GenBank/DDBJ databases">
        <title>Identification of a novel salt tolerance gene in wild soybean by whole-genome sequencing.</title>
        <authorList>
            <person name="Lam H.-M."/>
            <person name="Qi X."/>
            <person name="Li M.-W."/>
            <person name="Liu X."/>
            <person name="Xie M."/>
            <person name="Ni M."/>
            <person name="Xu X."/>
        </authorList>
    </citation>
    <scope>NUCLEOTIDE SEQUENCE [LARGE SCALE GENOMIC DNA]</scope>
    <source>
        <tissue evidence="1">Root</tissue>
    </source>
</reference>
<organism evidence="1">
    <name type="scientific">Glycine soja</name>
    <name type="common">Wild soybean</name>
    <dbReference type="NCBI Taxonomy" id="3848"/>
    <lineage>
        <taxon>Eukaryota</taxon>
        <taxon>Viridiplantae</taxon>
        <taxon>Streptophyta</taxon>
        <taxon>Embryophyta</taxon>
        <taxon>Tracheophyta</taxon>
        <taxon>Spermatophyta</taxon>
        <taxon>Magnoliopsida</taxon>
        <taxon>eudicotyledons</taxon>
        <taxon>Gunneridae</taxon>
        <taxon>Pentapetalae</taxon>
        <taxon>rosids</taxon>
        <taxon>fabids</taxon>
        <taxon>Fabales</taxon>
        <taxon>Fabaceae</taxon>
        <taxon>Papilionoideae</taxon>
        <taxon>50 kb inversion clade</taxon>
        <taxon>NPAAA clade</taxon>
        <taxon>indigoferoid/millettioid clade</taxon>
        <taxon>Phaseoleae</taxon>
        <taxon>Glycine</taxon>
        <taxon>Glycine subgen. Soja</taxon>
    </lineage>
</organism>
<dbReference type="Gene3D" id="2.40.50.1070">
    <property type="match status" value="1"/>
</dbReference>
<dbReference type="InterPro" id="IPR029063">
    <property type="entry name" value="SAM-dependent_MTases_sf"/>
</dbReference>
<accession>A0A0B2QWD6</accession>
<dbReference type="Proteomes" id="UP000053555">
    <property type="component" value="Unassembled WGS sequence"/>
</dbReference>
<dbReference type="GO" id="GO:0032259">
    <property type="term" value="P:methylation"/>
    <property type="evidence" value="ECO:0007669"/>
    <property type="project" value="UniProtKB-KW"/>
</dbReference>
<name>A0A0B2QWD6_GLYSO</name>
<dbReference type="InterPro" id="IPR053304">
    <property type="entry name" value="RNA_M5U_MTase"/>
</dbReference>
<evidence type="ECO:0000313" key="1">
    <source>
        <dbReference type="EMBL" id="KHN24329.1"/>
    </source>
</evidence>
<dbReference type="EC" id="2.1.1.-" evidence="1"/>
<dbReference type="PANTHER" id="PTHR47548:SF1">
    <property type="entry name" value="S-ADENOSYL-L-METHIONINE-DEPENDENT METHYLTRANSFERASES SUPERFAMILY PROTEIN"/>
    <property type="match status" value="1"/>
</dbReference>
<dbReference type="SUPFAM" id="SSF53335">
    <property type="entry name" value="S-adenosyl-L-methionine-dependent methyltransferases"/>
    <property type="match status" value="1"/>
</dbReference>
<proteinExistence type="predicted"/>
<dbReference type="AlphaFoldDB" id="A0A0B2QWD6"/>
<protein>
    <submittedName>
        <fullName evidence="1">Putative RNA methyltransferase pc1998</fullName>
        <ecNumber evidence="1">2.1.1.-</ecNumber>
    </submittedName>
</protein>
<dbReference type="EMBL" id="KN655431">
    <property type="protein sequence ID" value="KHN24329.1"/>
    <property type="molecule type" value="Genomic_DNA"/>
</dbReference>
<keyword evidence="1" id="KW-0808">Transferase</keyword>